<dbReference type="Proteomes" id="UP000001025">
    <property type="component" value="Chromosome"/>
</dbReference>
<reference evidence="1 2" key="1">
    <citation type="journal article" date="2003" name="Proc. Natl. Acad. Sci. U.S.A.">
        <title>Complete genome sequence of the marine planctomycete Pirellula sp. strain 1.</title>
        <authorList>
            <person name="Gloeckner F.O."/>
            <person name="Kube M."/>
            <person name="Bauer M."/>
            <person name="Teeling H."/>
            <person name="Lombardot T."/>
            <person name="Ludwig W."/>
            <person name="Gade D."/>
            <person name="Beck A."/>
            <person name="Borzym K."/>
            <person name="Heitmann K."/>
            <person name="Rabus R."/>
            <person name="Schlesner H."/>
            <person name="Amann R."/>
            <person name="Reinhardt R."/>
        </authorList>
    </citation>
    <scope>NUCLEOTIDE SEQUENCE [LARGE SCALE GENOMIC DNA]</scope>
    <source>
        <strain evidence="2">DSM 10527 / NCIMB 13988 / SH1</strain>
    </source>
</reference>
<sequence length="50" mass="5599">MKPNVRDLGLKHGQQTYAFRISPFIRFILPPASSGYSLGSLISSSRCLRM</sequence>
<name>Q7US29_RHOBA</name>
<evidence type="ECO:0000313" key="1">
    <source>
        <dbReference type="EMBL" id="CAD73968.1"/>
    </source>
</evidence>
<dbReference type="STRING" id="243090.RB4740"/>
<dbReference type="HOGENOM" id="CLU_3122020_0_0_0"/>
<dbReference type="AlphaFoldDB" id="Q7US29"/>
<protein>
    <submittedName>
        <fullName evidence="1">Uncharacterized protein</fullName>
    </submittedName>
</protein>
<gene>
    <name evidence="1" type="ordered locus">RB4740</name>
</gene>
<dbReference type="KEGG" id="rba:RB4740"/>
<proteinExistence type="predicted"/>
<evidence type="ECO:0000313" key="2">
    <source>
        <dbReference type="Proteomes" id="UP000001025"/>
    </source>
</evidence>
<dbReference type="EMBL" id="BX294140">
    <property type="protein sequence ID" value="CAD73968.1"/>
    <property type="molecule type" value="Genomic_DNA"/>
</dbReference>
<dbReference type="EnsemblBacteria" id="CAD73968">
    <property type="protein sequence ID" value="CAD73968"/>
    <property type="gene ID" value="RB4740"/>
</dbReference>
<dbReference type="InParanoid" id="Q7US29"/>
<accession>Q7US29</accession>
<keyword evidence="2" id="KW-1185">Reference proteome</keyword>
<organism evidence="1 2">
    <name type="scientific">Rhodopirellula baltica (strain DSM 10527 / NCIMB 13988 / SH1)</name>
    <dbReference type="NCBI Taxonomy" id="243090"/>
    <lineage>
        <taxon>Bacteria</taxon>
        <taxon>Pseudomonadati</taxon>
        <taxon>Planctomycetota</taxon>
        <taxon>Planctomycetia</taxon>
        <taxon>Pirellulales</taxon>
        <taxon>Pirellulaceae</taxon>
        <taxon>Rhodopirellula</taxon>
    </lineage>
</organism>